<sequence length="114" mass="11387">MTDDLSSAHKGTVASYITGQELRVDGRHGVAGSGTAGTPNGGCSGPASSTAQVCNTYIGISLTNSSGTSSANPASVSLSYLVTVDGYRTTTVTLNVASFIKDGTKWAGSGVTFC</sequence>
<accession>A0A075JCJ6</accession>
<protein>
    <submittedName>
        <fullName evidence="2">Uncharacterized protein</fullName>
    </submittedName>
</protein>
<reference evidence="2 3" key="1">
    <citation type="submission" date="2014-07" db="EMBL/GenBank/DDBJ databases">
        <title>Genome Sequencing of Dermacoccus nishinomiyaensis.</title>
        <authorList>
            <person name="Hong K.W."/>
            <person name="Chan K.G."/>
        </authorList>
    </citation>
    <scope>NUCLEOTIDE SEQUENCE [LARGE SCALE GENOMIC DNA]</scope>
    <source>
        <strain evidence="2 3">M25</strain>
    </source>
</reference>
<dbReference type="EMBL" id="CP008889">
    <property type="protein sequence ID" value="AIF39996.1"/>
    <property type="molecule type" value="Genomic_DNA"/>
</dbReference>
<proteinExistence type="predicted"/>
<dbReference type="AlphaFoldDB" id="A0A075JCJ6"/>
<feature type="region of interest" description="Disordered" evidence="1">
    <location>
        <begin position="27"/>
        <end position="48"/>
    </location>
</feature>
<feature type="compositionally biased region" description="Gly residues" evidence="1">
    <location>
        <begin position="29"/>
        <end position="44"/>
    </location>
</feature>
<dbReference type="KEGG" id="dni:HX89_02265"/>
<dbReference type="GeneID" id="41840061"/>
<dbReference type="RefSeq" id="WP_038566711.1">
    <property type="nucleotide sequence ID" value="NZ_CP008889.1"/>
</dbReference>
<evidence type="ECO:0000256" key="1">
    <source>
        <dbReference type="SAM" id="MobiDB-lite"/>
    </source>
</evidence>
<dbReference type="HOGENOM" id="CLU_2117021_0_0_11"/>
<organism evidence="2 3">
    <name type="scientific">Dermacoccus nishinomiyaensis</name>
    <dbReference type="NCBI Taxonomy" id="1274"/>
    <lineage>
        <taxon>Bacteria</taxon>
        <taxon>Bacillati</taxon>
        <taxon>Actinomycetota</taxon>
        <taxon>Actinomycetes</taxon>
        <taxon>Micrococcales</taxon>
        <taxon>Dermacoccaceae</taxon>
        <taxon>Dermacoccus</taxon>
    </lineage>
</organism>
<evidence type="ECO:0000313" key="2">
    <source>
        <dbReference type="EMBL" id="AIF39996.1"/>
    </source>
</evidence>
<name>A0A075JCJ6_9MICO</name>
<keyword evidence="3" id="KW-1185">Reference proteome</keyword>
<dbReference type="Proteomes" id="UP000027986">
    <property type="component" value="Chromosome"/>
</dbReference>
<dbReference type="OrthoDB" id="9964059at2"/>
<evidence type="ECO:0000313" key="3">
    <source>
        <dbReference type="Proteomes" id="UP000027986"/>
    </source>
</evidence>
<gene>
    <name evidence="2" type="ORF">HX89_02265</name>
</gene>